<protein>
    <submittedName>
        <fullName evidence="1">LysR family transcriptional regulator</fullName>
    </submittedName>
</protein>
<keyword evidence="2" id="KW-1185">Reference proteome</keyword>
<sequence>MDFSLSHLKVFVTATREQSFSATARRLGKVQSAVSTAISELEIDLGVVLFDRSGRYPVLTVAGQALLLEAEAILSHCDGLKERASALTGEAETRIAIGVEDAFPCTVLSPVFARAVRQFPGVQCEVHQPAQHDLLELLANDTITLGLGCARAHYDPGIGFCRLGQVVFANVVHRDHPLAQLERVRFSQLADHLQLLLAAQTRHLLTVEYLKSPKTWRIHSQSAMIELLKGGVGWAIVPKRAYFGRACIG</sequence>
<accession>A0ACC7MKD8</accession>
<comment type="caution">
    <text evidence="1">The sequence shown here is derived from an EMBL/GenBank/DDBJ whole genome shotgun (WGS) entry which is preliminary data.</text>
</comment>
<reference evidence="1" key="1">
    <citation type="submission" date="2024-11" db="EMBL/GenBank/DDBJ databases">
        <title>Description of Massilia orientalis sp. nov., isolated from rhizosphere soil of Ageratina adenophora.</title>
        <authorList>
            <person name="Wang Y."/>
        </authorList>
    </citation>
    <scope>NUCLEOTIDE SEQUENCE</scope>
    <source>
        <strain evidence="1">YIM B02787</strain>
    </source>
</reference>
<evidence type="ECO:0000313" key="1">
    <source>
        <dbReference type="EMBL" id="MFJ1472346.1"/>
    </source>
</evidence>
<evidence type="ECO:0000313" key="2">
    <source>
        <dbReference type="Proteomes" id="UP001168096"/>
    </source>
</evidence>
<dbReference type="Proteomes" id="UP001168096">
    <property type="component" value="Unassembled WGS sequence"/>
</dbReference>
<name>A0ACC7MKD8_9BURK</name>
<dbReference type="EMBL" id="JASNRB020000042">
    <property type="protein sequence ID" value="MFJ1472346.1"/>
    <property type="molecule type" value="Genomic_DNA"/>
</dbReference>
<proteinExistence type="predicted"/>
<organism evidence="1 2">
    <name type="scientific">Massilia orientalis</name>
    <dbReference type="NCBI Taxonomy" id="3050128"/>
    <lineage>
        <taxon>Bacteria</taxon>
        <taxon>Pseudomonadati</taxon>
        <taxon>Pseudomonadota</taxon>
        <taxon>Betaproteobacteria</taxon>
        <taxon>Burkholderiales</taxon>
        <taxon>Oxalobacteraceae</taxon>
        <taxon>Telluria group</taxon>
        <taxon>Massilia</taxon>
    </lineage>
</organism>
<gene>
    <name evidence="1" type="ORF">QPK29_031925</name>
</gene>